<dbReference type="InterPro" id="IPR015813">
    <property type="entry name" value="Pyrv/PenolPyrv_kinase-like_dom"/>
</dbReference>
<dbReference type="Gene3D" id="3.20.20.60">
    <property type="entry name" value="Phosphoenolpyruvate-binding domains"/>
    <property type="match status" value="1"/>
</dbReference>
<dbReference type="InterPro" id="IPR039556">
    <property type="entry name" value="ICL/PEPM"/>
</dbReference>
<dbReference type="SUPFAM" id="SSF51621">
    <property type="entry name" value="Phosphoenolpyruvate/pyruvate domain"/>
    <property type="match status" value="1"/>
</dbReference>
<organism evidence="1 2">
    <name type="scientific">Starkeya nomas</name>
    <dbReference type="NCBI Taxonomy" id="2666134"/>
    <lineage>
        <taxon>Bacteria</taxon>
        <taxon>Pseudomonadati</taxon>
        <taxon>Pseudomonadota</taxon>
        <taxon>Alphaproteobacteria</taxon>
        <taxon>Hyphomicrobiales</taxon>
        <taxon>Xanthobacteraceae</taxon>
        <taxon>Starkeya</taxon>
    </lineage>
</organism>
<evidence type="ECO:0008006" key="3">
    <source>
        <dbReference type="Google" id="ProtNLM"/>
    </source>
</evidence>
<dbReference type="RefSeq" id="WP_159598478.1">
    <property type="nucleotide sequence ID" value="NZ_CACSAS010000001.1"/>
</dbReference>
<dbReference type="AlphaFoldDB" id="A0A5S9NS90"/>
<protein>
    <recommendedName>
        <fullName evidence="3">Carboxyvinyl-carboxyphosphonate phosphorylmutase</fullName>
    </recommendedName>
</protein>
<dbReference type="Gene3D" id="6.10.250.2750">
    <property type="match status" value="1"/>
</dbReference>
<sequence length="275" mass="28778">MNDKTARFRALHEGPGAFILPNPWDVGTARILAGSGFPALATTSAGMAFSRGVRDGGATRADVLAHCALIVGATPLPVSADLENGFGDSPEVVAETIRAAAAIGLAGGSIEDHTGRADAPIYDPFLALERIHAAVEARRGLPGDFVLTARAENFLWGRADLDDTIRRLQSFEAAGADVLYAPGLPDLDAVRTVCSSVSRPVNVVIGIGGVRFTRDELAAAGVRRISIGSSLARLAYGSVARAAQTMQREGRFDFTGDAMGFAEIGAFFPPAEERD</sequence>
<dbReference type="Proteomes" id="UP000433050">
    <property type="component" value="Unassembled WGS sequence"/>
</dbReference>
<reference evidence="1 2" key="1">
    <citation type="submission" date="2019-12" db="EMBL/GenBank/DDBJ databases">
        <authorList>
            <person name="Reyes-Prieto M."/>
        </authorList>
    </citation>
    <scope>NUCLEOTIDE SEQUENCE [LARGE SCALE GENOMIC DNA]</scope>
    <source>
        <strain evidence="1">HF14-78462</strain>
    </source>
</reference>
<dbReference type="GO" id="GO:0003824">
    <property type="term" value="F:catalytic activity"/>
    <property type="evidence" value="ECO:0007669"/>
    <property type="project" value="InterPro"/>
</dbReference>
<dbReference type="PANTHER" id="PTHR42905">
    <property type="entry name" value="PHOSPHOENOLPYRUVATE CARBOXYLASE"/>
    <property type="match status" value="1"/>
</dbReference>
<dbReference type="PANTHER" id="PTHR42905:SF16">
    <property type="entry name" value="CARBOXYPHOSPHONOENOLPYRUVATE PHOSPHONOMUTASE-LIKE PROTEIN (AFU_ORTHOLOGUE AFUA_5G07230)"/>
    <property type="match status" value="1"/>
</dbReference>
<dbReference type="CDD" id="cd00377">
    <property type="entry name" value="ICL_PEPM"/>
    <property type="match status" value="1"/>
</dbReference>
<dbReference type="InterPro" id="IPR040442">
    <property type="entry name" value="Pyrv_kinase-like_dom_sf"/>
</dbReference>
<keyword evidence="2" id="KW-1185">Reference proteome</keyword>
<dbReference type="EMBL" id="CACSAS010000001">
    <property type="protein sequence ID" value="CAA0093395.1"/>
    <property type="molecule type" value="Genomic_DNA"/>
</dbReference>
<accession>A0A5S9NS90</accession>
<dbReference type="Pfam" id="PF13714">
    <property type="entry name" value="PEP_mutase"/>
    <property type="match status" value="1"/>
</dbReference>
<evidence type="ECO:0000313" key="2">
    <source>
        <dbReference type="Proteomes" id="UP000433050"/>
    </source>
</evidence>
<name>A0A5S9NS90_9HYPH</name>
<gene>
    <name evidence="1" type="ORF">STARVERO_01621</name>
</gene>
<proteinExistence type="predicted"/>
<evidence type="ECO:0000313" key="1">
    <source>
        <dbReference type="EMBL" id="CAA0093395.1"/>
    </source>
</evidence>